<dbReference type="PANTHER" id="PTHR22883">
    <property type="entry name" value="ZINC FINGER DHHC DOMAIN CONTAINING PROTEIN"/>
    <property type="match status" value="1"/>
</dbReference>
<dbReference type="GO" id="GO:0006612">
    <property type="term" value="P:protein targeting to membrane"/>
    <property type="evidence" value="ECO:0007669"/>
    <property type="project" value="TreeGrafter"/>
</dbReference>
<dbReference type="GO" id="GO:0019706">
    <property type="term" value="F:protein-cysteine S-palmitoyltransferase activity"/>
    <property type="evidence" value="ECO:0007669"/>
    <property type="project" value="UniProtKB-EC"/>
</dbReference>
<evidence type="ECO:0000256" key="6">
    <source>
        <dbReference type="ARBA" id="ARBA00023315"/>
    </source>
</evidence>
<dbReference type="GO" id="GO:0005794">
    <property type="term" value="C:Golgi apparatus"/>
    <property type="evidence" value="ECO:0007669"/>
    <property type="project" value="TreeGrafter"/>
</dbReference>
<feature type="domain" description="Palmitoyltransferase DHHC" evidence="8">
    <location>
        <begin position="58"/>
        <end position="85"/>
    </location>
</feature>
<evidence type="ECO:0000313" key="9">
    <source>
        <dbReference type="EMBL" id="KII74933.1"/>
    </source>
</evidence>
<dbReference type="Proteomes" id="UP000031668">
    <property type="component" value="Unassembled WGS sequence"/>
</dbReference>
<keyword evidence="3" id="KW-0812">Transmembrane</keyword>
<sequence length="99" mass="11114">MIISIIDAVLALYAFISMLNASLRTPGYYRRSEINQEGFPGSESHVAYRCIVIRGQTTRIKWCSTCNIYRPPRCSHCSICDRCVDVILVNNSASIIIAL</sequence>
<keyword evidence="4" id="KW-1133">Transmembrane helix</keyword>
<dbReference type="OrthoDB" id="4096362at2759"/>
<organism evidence="9 10">
    <name type="scientific">Thelohanellus kitauei</name>
    <name type="common">Myxosporean</name>
    <dbReference type="NCBI Taxonomy" id="669202"/>
    <lineage>
        <taxon>Eukaryota</taxon>
        <taxon>Metazoa</taxon>
        <taxon>Cnidaria</taxon>
        <taxon>Myxozoa</taxon>
        <taxon>Myxosporea</taxon>
        <taxon>Bivalvulida</taxon>
        <taxon>Platysporina</taxon>
        <taxon>Myxobolidae</taxon>
        <taxon>Thelohanellus</taxon>
    </lineage>
</organism>
<evidence type="ECO:0000256" key="7">
    <source>
        <dbReference type="RuleBase" id="RU079119"/>
    </source>
</evidence>
<comment type="subcellular location">
    <subcellularLocation>
        <location evidence="1">Membrane</location>
        <topology evidence="1">Multi-pass membrane protein</topology>
    </subcellularLocation>
</comment>
<protein>
    <recommendedName>
        <fullName evidence="7">Palmitoyltransferase</fullName>
        <ecNumber evidence="7">2.3.1.225</ecNumber>
    </recommendedName>
</protein>
<dbReference type="GO" id="GO:0016020">
    <property type="term" value="C:membrane"/>
    <property type="evidence" value="ECO:0007669"/>
    <property type="project" value="UniProtKB-SubCell"/>
</dbReference>
<dbReference type="PROSITE" id="PS50216">
    <property type="entry name" value="DHHC"/>
    <property type="match status" value="1"/>
</dbReference>
<keyword evidence="6 7" id="KW-0012">Acyltransferase</keyword>
<evidence type="ECO:0000313" key="10">
    <source>
        <dbReference type="Proteomes" id="UP000031668"/>
    </source>
</evidence>
<evidence type="ECO:0000256" key="1">
    <source>
        <dbReference type="ARBA" id="ARBA00004141"/>
    </source>
</evidence>
<keyword evidence="2 7" id="KW-0808">Transferase</keyword>
<dbReference type="InterPro" id="IPR039859">
    <property type="entry name" value="PFA4/ZDH16/20/ERF2-like"/>
</dbReference>
<proteinExistence type="inferred from homology"/>
<evidence type="ECO:0000256" key="5">
    <source>
        <dbReference type="ARBA" id="ARBA00023136"/>
    </source>
</evidence>
<dbReference type="Pfam" id="PF01529">
    <property type="entry name" value="DHHC"/>
    <property type="match status" value="1"/>
</dbReference>
<name>A0A0C2JZ59_THEKT</name>
<keyword evidence="10" id="KW-1185">Reference proteome</keyword>
<dbReference type="EC" id="2.3.1.225" evidence="7"/>
<evidence type="ECO:0000256" key="3">
    <source>
        <dbReference type="ARBA" id="ARBA00022692"/>
    </source>
</evidence>
<dbReference type="InterPro" id="IPR001594">
    <property type="entry name" value="Palmitoyltrfase_DHHC"/>
</dbReference>
<evidence type="ECO:0000256" key="4">
    <source>
        <dbReference type="ARBA" id="ARBA00022989"/>
    </source>
</evidence>
<keyword evidence="5" id="KW-0472">Membrane</keyword>
<dbReference type="AlphaFoldDB" id="A0A0C2JZ59"/>
<comment type="caution">
    <text evidence="9">The sequence shown here is derived from an EMBL/GenBank/DDBJ whole genome shotgun (WGS) entry which is preliminary data.</text>
</comment>
<dbReference type="PANTHER" id="PTHR22883:SF488">
    <property type="entry name" value="PALMITOYLTRANSFERASE"/>
    <property type="match status" value="1"/>
</dbReference>
<reference evidence="9 10" key="1">
    <citation type="journal article" date="2014" name="Genome Biol. Evol.">
        <title>The genome of the myxosporean Thelohanellus kitauei shows adaptations to nutrient acquisition within its fish host.</title>
        <authorList>
            <person name="Yang Y."/>
            <person name="Xiong J."/>
            <person name="Zhou Z."/>
            <person name="Huo F."/>
            <person name="Miao W."/>
            <person name="Ran C."/>
            <person name="Liu Y."/>
            <person name="Zhang J."/>
            <person name="Feng J."/>
            <person name="Wang M."/>
            <person name="Wang M."/>
            <person name="Wang L."/>
            <person name="Yao B."/>
        </authorList>
    </citation>
    <scope>NUCLEOTIDE SEQUENCE [LARGE SCALE GENOMIC DNA]</scope>
    <source>
        <strain evidence="9">Wuqing</strain>
    </source>
</reference>
<accession>A0A0C2JZ59</accession>
<evidence type="ECO:0000259" key="8">
    <source>
        <dbReference type="Pfam" id="PF01529"/>
    </source>
</evidence>
<comment type="domain">
    <text evidence="7">The DHHC domain is required for palmitoyltransferase activity.</text>
</comment>
<comment type="catalytic activity">
    <reaction evidence="7">
        <text>L-cysteinyl-[protein] + hexadecanoyl-CoA = S-hexadecanoyl-L-cysteinyl-[protein] + CoA</text>
        <dbReference type="Rhea" id="RHEA:36683"/>
        <dbReference type="Rhea" id="RHEA-COMP:10131"/>
        <dbReference type="Rhea" id="RHEA-COMP:11032"/>
        <dbReference type="ChEBI" id="CHEBI:29950"/>
        <dbReference type="ChEBI" id="CHEBI:57287"/>
        <dbReference type="ChEBI" id="CHEBI:57379"/>
        <dbReference type="ChEBI" id="CHEBI:74151"/>
        <dbReference type="EC" id="2.3.1.225"/>
    </reaction>
</comment>
<evidence type="ECO:0000256" key="2">
    <source>
        <dbReference type="ARBA" id="ARBA00022679"/>
    </source>
</evidence>
<dbReference type="EMBL" id="JWZT01000167">
    <property type="protein sequence ID" value="KII74933.1"/>
    <property type="molecule type" value="Genomic_DNA"/>
</dbReference>
<gene>
    <name evidence="9" type="ORF">RF11_09859</name>
</gene>
<dbReference type="GO" id="GO:0005783">
    <property type="term" value="C:endoplasmic reticulum"/>
    <property type="evidence" value="ECO:0007669"/>
    <property type="project" value="TreeGrafter"/>
</dbReference>
<comment type="similarity">
    <text evidence="7">Belongs to the DHHC palmitoyltransferase family.</text>
</comment>